<name>A0A1H0ZTB3_9FLAO</name>
<feature type="chain" id="PRO_5011575441" evidence="1">
    <location>
        <begin position="19"/>
        <end position="163"/>
    </location>
</feature>
<evidence type="ECO:0000256" key="1">
    <source>
        <dbReference type="SAM" id="SignalP"/>
    </source>
</evidence>
<keyword evidence="1" id="KW-0732">Signal</keyword>
<gene>
    <name evidence="2" type="ORF">SAMN05421664_1051</name>
</gene>
<organism evidence="2 3">
    <name type="scientific">Chryseobacterium soldanellicola</name>
    <dbReference type="NCBI Taxonomy" id="311333"/>
    <lineage>
        <taxon>Bacteria</taxon>
        <taxon>Pseudomonadati</taxon>
        <taxon>Bacteroidota</taxon>
        <taxon>Flavobacteriia</taxon>
        <taxon>Flavobacteriales</taxon>
        <taxon>Weeksellaceae</taxon>
        <taxon>Chryseobacterium group</taxon>
        <taxon>Chryseobacterium</taxon>
    </lineage>
</organism>
<accession>A0A1H0ZTB3</accession>
<reference evidence="3" key="1">
    <citation type="submission" date="2016-10" db="EMBL/GenBank/DDBJ databases">
        <authorList>
            <person name="Varghese N."/>
            <person name="Submissions S."/>
        </authorList>
    </citation>
    <scope>NUCLEOTIDE SEQUENCE [LARGE SCALE GENOMIC DNA]</scope>
    <source>
        <strain evidence="3">DSM 17072</strain>
    </source>
</reference>
<dbReference type="Proteomes" id="UP000199627">
    <property type="component" value="Unassembled WGS sequence"/>
</dbReference>
<sequence>MKNIISLFLLCFNALLFAQTNHFKITNFSSHDISFVAVSMNLSEPLMNCVPIIYNEIPAVLPAGHSISYSQINDSLVNDLPIRYWHLVGGSFEETYDLTLAPLSTSDTDLVSWHQVIIYAPNGQDYTLGGGCMGGGIYNITAGGIKAEFNLISGVADVVITDD</sequence>
<dbReference type="AlphaFoldDB" id="A0A1H0ZTB3"/>
<dbReference type="EMBL" id="FNKL01000002">
    <property type="protein sequence ID" value="SDQ30266.1"/>
    <property type="molecule type" value="Genomic_DNA"/>
</dbReference>
<protein>
    <submittedName>
        <fullName evidence="2">Uncharacterized protein</fullName>
    </submittedName>
</protein>
<evidence type="ECO:0000313" key="2">
    <source>
        <dbReference type="EMBL" id="SDQ30266.1"/>
    </source>
</evidence>
<proteinExistence type="predicted"/>
<keyword evidence="3" id="KW-1185">Reference proteome</keyword>
<dbReference type="STRING" id="311333.SAMN05421664_1051"/>
<feature type="signal peptide" evidence="1">
    <location>
        <begin position="1"/>
        <end position="18"/>
    </location>
</feature>
<evidence type="ECO:0000313" key="3">
    <source>
        <dbReference type="Proteomes" id="UP000199627"/>
    </source>
</evidence>